<dbReference type="Proteomes" id="UP000799444">
    <property type="component" value="Unassembled WGS sequence"/>
</dbReference>
<dbReference type="EMBL" id="ML996191">
    <property type="protein sequence ID" value="KAF2731653.1"/>
    <property type="molecule type" value="Genomic_DNA"/>
</dbReference>
<feature type="compositionally biased region" description="Polar residues" evidence="1">
    <location>
        <begin position="12"/>
        <end position="29"/>
    </location>
</feature>
<keyword evidence="3" id="KW-1185">Reference proteome</keyword>
<reference evidence="2" key="1">
    <citation type="journal article" date="2020" name="Stud. Mycol.">
        <title>101 Dothideomycetes genomes: a test case for predicting lifestyles and emergence of pathogens.</title>
        <authorList>
            <person name="Haridas S."/>
            <person name="Albert R."/>
            <person name="Binder M."/>
            <person name="Bloem J."/>
            <person name="Labutti K."/>
            <person name="Salamov A."/>
            <person name="Andreopoulos B."/>
            <person name="Baker S."/>
            <person name="Barry K."/>
            <person name="Bills G."/>
            <person name="Bluhm B."/>
            <person name="Cannon C."/>
            <person name="Castanera R."/>
            <person name="Culley D."/>
            <person name="Daum C."/>
            <person name="Ezra D."/>
            <person name="Gonzalez J."/>
            <person name="Henrissat B."/>
            <person name="Kuo A."/>
            <person name="Liang C."/>
            <person name="Lipzen A."/>
            <person name="Lutzoni F."/>
            <person name="Magnuson J."/>
            <person name="Mondo S."/>
            <person name="Nolan M."/>
            <person name="Ohm R."/>
            <person name="Pangilinan J."/>
            <person name="Park H.-J."/>
            <person name="Ramirez L."/>
            <person name="Alfaro M."/>
            <person name="Sun H."/>
            <person name="Tritt A."/>
            <person name="Yoshinaga Y."/>
            <person name="Zwiers L.-H."/>
            <person name="Turgeon B."/>
            <person name="Goodwin S."/>
            <person name="Spatafora J."/>
            <person name="Crous P."/>
            <person name="Grigoriev I."/>
        </authorList>
    </citation>
    <scope>NUCLEOTIDE SEQUENCE</scope>
    <source>
        <strain evidence="2">CBS 125425</strain>
    </source>
</reference>
<evidence type="ECO:0000313" key="3">
    <source>
        <dbReference type="Proteomes" id="UP000799444"/>
    </source>
</evidence>
<gene>
    <name evidence="2" type="ORF">EJ04DRAFT_514417</name>
</gene>
<protein>
    <submittedName>
        <fullName evidence="2">Uncharacterized protein</fullName>
    </submittedName>
</protein>
<proteinExistence type="predicted"/>
<comment type="caution">
    <text evidence="2">The sequence shown here is derived from an EMBL/GenBank/DDBJ whole genome shotgun (WGS) entry which is preliminary data.</text>
</comment>
<feature type="region of interest" description="Disordered" evidence="1">
    <location>
        <begin position="1"/>
        <end position="71"/>
    </location>
</feature>
<feature type="compositionally biased region" description="Basic and acidic residues" evidence="1">
    <location>
        <begin position="45"/>
        <end position="55"/>
    </location>
</feature>
<organism evidence="2 3">
    <name type="scientific">Polyplosphaeria fusca</name>
    <dbReference type="NCBI Taxonomy" id="682080"/>
    <lineage>
        <taxon>Eukaryota</taxon>
        <taxon>Fungi</taxon>
        <taxon>Dikarya</taxon>
        <taxon>Ascomycota</taxon>
        <taxon>Pezizomycotina</taxon>
        <taxon>Dothideomycetes</taxon>
        <taxon>Pleosporomycetidae</taxon>
        <taxon>Pleosporales</taxon>
        <taxon>Tetraplosphaeriaceae</taxon>
        <taxon>Polyplosphaeria</taxon>
    </lineage>
</organism>
<name>A0A9P4V044_9PLEO</name>
<sequence length="71" mass="8034">MKHGCGQYMPWPSTQSRNPAASTIAQVGNQRDRNAFKKTSSPSDRGNKKREEKKTPSLQAPNRFAHHRRGD</sequence>
<dbReference type="AlphaFoldDB" id="A0A9P4V044"/>
<evidence type="ECO:0000313" key="2">
    <source>
        <dbReference type="EMBL" id="KAF2731653.1"/>
    </source>
</evidence>
<accession>A0A9P4V044</accession>
<evidence type="ECO:0000256" key="1">
    <source>
        <dbReference type="SAM" id="MobiDB-lite"/>
    </source>
</evidence>